<evidence type="ECO:0000313" key="4">
    <source>
        <dbReference type="EMBL" id="XHV10856.1"/>
    </source>
</evidence>
<evidence type="ECO:0000256" key="2">
    <source>
        <dbReference type="SAM" id="Phobius"/>
    </source>
</evidence>
<dbReference type="EMBL" id="PQ287320">
    <property type="protein sequence ID" value="XHV10856.1"/>
    <property type="molecule type" value="Genomic_DNA"/>
</dbReference>
<evidence type="ECO:0000313" key="3">
    <source>
        <dbReference type="EMBL" id="XHV10493.1"/>
    </source>
</evidence>
<organism evidence="3">
    <name type="scientific">Caulobacter phage BL57</name>
    <dbReference type="NCBI Taxonomy" id="3348355"/>
    <lineage>
        <taxon>Viruses</taxon>
    </lineage>
</organism>
<dbReference type="EMBL" id="PQ287320">
    <property type="protein sequence ID" value="XHV10493.1"/>
    <property type="molecule type" value="Genomic_DNA"/>
</dbReference>
<keyword evidence="2" id="KW-1133">Transmembrane helix</keyword>
<keyword evidence="2" id="KW-0812">Transmembrane</keyword>
<feature type="region of interest" description="Disordered" evidence="1">
    <location>
        <begin position="1"/>
        <end position="29"/>
    </location>
</feature>
<reference evidence="3" key="1">
    <citation type="submission" date="2024-10" db="EMBL/GenBank/DDBJ databases">
        <title>Genetic diversity among independent isolates of the Dolichocephalovirinae subfamily.</title>
        <authorList>
            <person name="Ely B."/>
            <person name="Thomas Q."/>
            <person name="Mohammadi T."/>
        </authorList>
    </citation>
    <scope>NUCLEOTIDE SEQUENCE</scope>
</reference>
<protein>
    <submittedName>
        <fullName evidence="3">Uncharacterized protein</fullName>
    </submittedName>
</protein>
<proteinExistence type="predicted"/>
<gene>
    <name evidence="3" type="ORF">BL57_021</name>
    <name evidence="4" type="ORF">BL57_384</name>
</gene>
<sequence>MTRPGPASLLTSQATFSPRNLTLPGARPMPIREPQGWTMGQCVALGVTLGGFAFLALKVCGLV</sequence>
<name>A0AB74UM38_9VIRU</name>
<evidence type="ECO:0000256" key="1">
    <source>
        <dbReference type="SAM" id="MobiDB-lite"/>
    </source>
</evidence>
<feature type="transmembrane region" description="Helical" evidence="2">
    <location>
        <begin position="37"/>
        <end position="57"/>
    </location>
</feature>
<keyword evidence="2" id="KW-0472">Membrane</keyword>
<feature type="compositionally biased region" description="Polar residues" evidence="1">
    <location>
        <begin position="9"/>
        <end position="20"/>
    </location>
</feature>
<accession>A0AB74UM38</accession>